<organism evidence="1 2">
    <name type="scientific">Xylaria curta</name>
    <dbReference type="NCBI Taxonomy" id="42375"/>
    <lineage>
        <taxon>Eukaryota</taxon>
        <taxon>Fungi</taxon>
        <taxon>Dikarya</taxon>
        <taxon>Ascomycota</taxon>
        <taxon>Pezizomycotina</taxon>
        <taxon>Sordariomycetes</taxon>
        <taxon>Xylariomycetidae</taxon>
        <taxon>Xylariales</taxon>
        <taxon>Xylariaceae</taxon>
        <taxon>Xylaria</taxon>
    </lineage>
</organism>
<gene>
    <name evidence="1" type="ORF">NUW58_g8780</name>
</gene>
<protein>
    <submittedName>
        <fullName evidence="1">Uncharacterized protein</fullName>
    </submittedName>
</protein>
<dbReference type="Proteomes" id="UP001143856">
    <property type="component" value="Unassembled WGS sequence"/>
</dbReference>
<sequence length="399" mass="44997">MRIAQFLVVLSLTAHEATANPVQRHIPQNIALQTPRRLIPRTHIQHEKRTVAQGVAWSKVERARREAQLPVRIGLKQPNLMDGHNLLMDISNPESENYGKHLSAEEVVDFFAPPDSSVQAVRSWLVEAGIAPHTISQSANKQWIQFDAPVEQVEDLLMTKYHVWKHKMTGSKDIGCDEYHVPKHVRPHIDYITPGVKLMGNGGMKQEPLDSRDPEGGMGTRSRKRSSSIKQTLNPKFQGPQRFAEPVRPEDIRSGNFTLAEGCDVYITPDCIRQLYGIPKGTTKHPGNKMGIFQSLRQHYTQHDLDTFFWAFTDGIPNGTYPELLSVNGGEGPTKELYDAGVEANLDFQMAYGLIWPQEPALFQVDDEWYQQSQLSSAEYGGFFNSKLTRTLPQTGKCD</sequence>
<accession>A0ACC1N618</accession>
<keyword evidence="2" id="KW-1185">Reference proteome</keyword>
<name>A0ACC1N618_9PEZI</name>
<dbReference type="EMBL" id="JAPDGR010002821">
    <property type="protein sequence ID" value="KAJ2974061.1"/>
    <property type="molecule type" value="Genomic_DNA"/>
</dbReference>
<proteinExistence type="predicted"/>
<evidence type="ECO:0000313" key="2">
    <source>
        <dbReference type="Proteomes" id="UP001143856"/>
    </source>
</evidence>
<comment type="caution">
    <text evidence="1">The sequence shown here is derived from an EMBL/GenBank/DDBJ whole genome shotgun (WGS) entry which is preliminary data.</text>
</comment>
<reference evidence="1" key="1">
    <citation type="submission" date="2022-10" db="EMBL/GenBank/DDBJ databases">
        <title>Genome Sequence of Xylaria curta.</title>
        <authorList>
            <person name="Buettner E."/>
        </authorList>
    </citation>
    <scope>NUCLEOTIDE SEQUENCE</scope>
    <source>
        <strain evidence="1">Babe10</strain>
    </source>
</reference>
<evidence type="ECO:0000313" key="1">
    <source>
        <dbReference type="EMBL" id="KAJ2974061.1"/>
    </source>
</evidence>